<proteinExistence type="predicted"/>
<protein>
    <submittedName>
        <fullName evidence="4">Competence type IV pilus minor pilin ComGF</fullName>
    </submittedName>
</protein>
<evidence type="ECO:0000256" key="2">
    <source>
        <dbReference type="ARBA" id="ARBA00023287"/>
    </source>
</evidence>
<reference evidence="5" key="1">
    <citation type="journal article" date="2019" name="Int. J. Syst. Evol. Microbiol.">
        <title>The Global Catalogue of Microorganisms (GCM) 10K type strain sequencing project: providing services to taxonomists for standard genome sequencing and annotation.</title>
        <authorList>
            <consortium name="The Broad Institute Genomics Platform"/>
            <consortium name="The Broad Institute Genome Sequencing Center for Infectious Disease"/>
            <person name="Wu L."/>
            <person name="Ma J."/>
        </authorList>
    </citation>
    <scope>NUCLEOTIDE SEQUENCE [LARGE SCALE GENOMIC DNA]</scope>
    <source>
        <strain evidence="5">CCUG 61889</strain>
    </source>
</reference>
<keyword evidence="3" id="KW-0472">Membrane</keyword>
<feature type="transmembrane region" description="Helical" evidence="3">
    <location>
        <begin position="12"/>
        <end position="30"/>
    </location>
</feature>
<gene>
    <name evidence="4" type="primary">comGF</name>
    <name evidence="4" type="ORF">ACFOU2_05005</name>
</gene>
<dbReference type="NCBIfam" id="NF041002">
    <property type="entry name" value="pilin_ComGF"/>
    <property type="match status" value="1"/>
</dbReference>
<evidence type="ECO:0000256" key="3">
    <source>
        <dbReference type="SAM" id="Phobius"/>
    </source>
</evidence>
<dbReference type="Pfam" id="PF15980">
    <property type="entry name" value="ComGF"/>
    <property type="match status" value="1"/>
</dbReference>
<evidence type="ECO:0000313" key="4">
    <source>
        <dbReference type="EMBL" id="MFC3882898.1"/>
    </source>
</evidence>
<keyword evidence="3" id="KW-0812">Transmembrane</keyword>
<keyword evidence="5" id="KW-1185">Reference proteome</keyword>
<organism evidence="4 5">
    <name type="scientific">Bacillus songklensis</name>
    <dbReference type="NCBI Taxonomy" id="1069116"/>
    <lineage>
        <taxon>Bacteria</taxon>
        <taxon>Bacillati</taxon>
        <taxon>Bacillota</taxon>
        <taxon>Bacilli</taxon>
        <taxon>Bacillales</taxon>
        <taxon>Bacillaceae</taxon>
        <taxon>Bacillus</taxon>
    </lineage>
</organism>
<dbReference type="Pfam" id="PF07963">
    <property type="entry name" value="N_methyl"/>
    <property type="match status" value="1"/>
</dbReference>
<accession>A0ABV8AY80</accession>
<dbReference type="InterPro" id="IPR012902">
    <property type="entry name" value="N_methyl_site"/>
</dbReference>
<dbReference type="RefSeq" id="WP_377912780.1">
    <property type="nucleotide sequence ID" value="NZ_JBHRZT010000020.1"/>
</dbReference>
<evidence type="ECO:0000256" key="1">
    <source>
        <dbReference type="ARBA" id="ARBA00004241"/>
    </source>
</evidence>
<dbReference type="EMBL" id="JBHRZT010000020">
    <property type="protein sequence ID" value="MFC3882898.1"/>
    <property type="molecule type" value="Genomic_DNA"/>
</dbReference>
<name>A0ABV8AY80_9BACI</name>
<keyword evidence="2" id="KW-0178">Competence</keyword>
<keyword evidence="3" id="KW-1133">Transmembrane helix</keyword>
<dbReference type="InterPro" id="IPR016977">
    <property type="entry name" value="ComGF"/>
</dbReference>
<sequence>MRREGGYTLLEMLITFSLFLMMMSFLPVIIKMTKEQQVVAVSLSKLEWDIFLQQLTLELREGYDVECNDQKLTFTNYRQQKVTYERYGQMIRRRVVGTGHEVLLQNISSVQFIKVSHGIIVQVRDLENRLYAERISLFNSDGGQSAS</sequence>
<comment type="caution">
    <text evidence="4">The sequence shown here is derived from an EMBL/GenBank/DDBJ whole genome shotgun (WGS) entry which is preliminary data.</text>
</comment>
<dbReference type="Proteomes" id="UP001595752">
    <property type="component" value="Unassembled WGS sequence"/>
</dbReference>
<evidence type="ECO:0000313" key="5">
    <source>
        <dbReference type="Proteomes" id="UP001595752"/>
    </source>
</evidence>
<comment type="subcellular location">
    <subcellularLocation>
        <location evidence="1">Cell surface</location>
    </subcellularLocation>
</comment>